<dbReference type="InterPro" id="IPR017074">
    <property type="entry name" value="mRNA_cap_enz_bifunc"/>
</dbReference>
<gene>
    <name evidence="17" type="primary">LOC108565512</name>
</gene>
<dbReference type="RefSeq" id="XP_017780508.1">
    <property type="nucleotide sequence ID" value="XM_017925019.1"/>
</dbReference>
<dbReference type="Proteomes" id="UP000695000">
    <property type="component" value="Unplaced"/>
</dbReference>
<dbReference type="PANTHER" id="PTHR10367">
    <property type="entry name" value="MRNA-CAPPING ENZYME"/>
    <property type="match status" value="1"/>
</dbReference>
<dbReference type="SUPFAM" id="SSF52799">
    <property type="entry name" value="(Phosphotyrosine protein) phosphatases II"/>
    <property type="match status" value="1"/>
</dbReference>
<evidence type="ECO:0000256" key="6">
    <source>
        <dbReference type="ARBA" id="ARBA00022801"/>
    </source>
</evidence>
<keyword evidence="5 12" id="KW-0547">Nucleotide-binding</keyword>
<evidence type="ECO:0000256" key="11">
    <source>
        <dbReference type="ARBA" id="ARBA00044624"/>
    </source>
</evidence>
<evidence type="ECO:0000256" key="10">
    <source>
        <dbReference type="ARBA" id="ARBA00023242"/>
    </source>
</evidence>
<dbReference type="InterPro" id="IPR013846">
    <property type="entry name" value="mRNA_cap_enzyme_C"/>
</dbReference>
<evidence type="ECO:0000256" key="9">
    <source>
        <dbReference type="ARBA" id="ARBA00023134"/>
    </source>
</evidence>
<keyword evidence="6 12" id="KW-0378">Hydrolase</keyword>
<evidence type="ECO:0000256" key="12">
    <source>
        <dbReference type="PIRNR" id="PIRNR036958"/>
    </source>
</evidence>
<evidence type="ECO:0000259" key="15">
    <source>
        <dbReference type="PROSITE" id="PS50056"/>
    </source>
</evidence>
<dbReference type="InterPro" id="IPR012340">
    <property type="entry name" value="NA-bd_OB-fold"/>
</dbReference>
<dbReference type="PROSITE" id="PS50056">
    <property type="entry name" value="TYR_PHOSPHATASE_2"/>
    <property type="match status" value="1"/>
</dbReference>
<proteinExistence type="inferred from homology"/>
<dbReference type="PANTHER" id="PTHR10367:SF17">
    <property type="entry name" value="MRNA-CAPPING ENZYME"/>
    <property type="match status" value="1"/>
</dbReference>
<keyword evidence="10 12" id="KW-0539">Nucleus</keyword>
<dbReference type="InterPro" id="IPR029021">
    <property type="entry name" value="Prot-tyrosine_phosphatase-like"/>
</dbReference>
<dbReference type="PIRSF" id="PIRSF036958">
    <property type="entry name" value="mRNA_capping_HCE"/>
    <property type="match status" value="1"/>
</dbReference>
<comment type="catalytic activity">
    <reaction evidence="11">
        <text>a 5'-end diphospho-ribonucleoside in mRNA + GTP + H(+) = a 5'-end (5'-triphosphoguanosine)-ribonucleoside in mRNA + diphosphate</text>
        <dbReference type="Rhea" id="RHEA:67012"/>
        <dbReference type="Rhea" id="RHEA-COMP:17165"/>
        <dbReference type="Rhea" id="RHEA-COMP:17166"/>
        <dbReference type="ChEBI" id="CHEBI:15378"/>
        <dbReference type="ChEBI" id="CHEBI:33019"/>
        <dbReference type="ChEBI" id="CHEBI:37565"/>
        <dbReference type="ChEBI" id="CHEBI:167616"/>
        <dbReference type="ChEBI" id="CHEBI:167617"/>
        <dbReference type="EC" id="2.7.7.50"/>
    </reaction>
    <physiologicalReaction direction="left-to-right" evidence="11">
        <dbReference type="Rhea" id="RHEA:67013"/>
    </physiologicalReaction>
</comment>
<comment type="catalytic activity">
    <reaction evidence="12">
        <text>a 5'-end triphospho-ribonucleoside in mRNA + H2O = a 5'-end diphospho-ribonucleoside in mRNA + phosphate + H(+)</text>
        <dbReference type="Rhea" id="RHEA:67004"/>
        <dbReference type="Rhea" id="RHEA-COMP:17164"/>
        <dbReference type="Rhea" id="RHEA-COMP:17165"/>
        <dbReference type="ChEBI" id="CHEBI:15377"/>
        <dbReference type="ChEBI" id="CHEBI:15378"/>
        <dbReference type="ChEBI" id="CHEBI:43474"/>
        <dbReference type="ChEBI" id="CHEBI:167616"/>
        <dbReference type="ChEBI" id="CHEBI:167618"/>
        <dbReference type="EC" id="3.6.1.74"/>
    </reaction>
</comment>
<dbReference type="CDD" id="cd07895">
    <property type="entry name" value="Adenylation_mRNA_capping"/>
    <property type="match status" value="1"/>
</dbReference>
<sequence length="591" mass="68344">MSRQGKGGPVPNRWMNCPRKASELIIDKFMAFKTPLSADYDELILPQNRFYPQMLFDVCRAKKIKFGIWVDLTNTTRFYNKNIVDQNRCKYIKMQCRGHGETPTQEQTDEFINLVHNFICQHPLECIAVHCTHGFNRTGFLIVSYIVSKLDCSLEIALRMFAEARPPGIYKGDYIKELYRRFADEEDAPPPPEMPAWCFDGEMDSPASFSMLSNNSHSEESSGSSKPQNHKRRGQKEAVFMSGISGVYEFTEQPKAHELKKKVQLMCGWKSKDFPGSQPVSMDTHNIQGLHTKPYRVSWKADGTRYMMLIDGENETYFFDRDYNIFHVDGLTFPYRKDLRVHLKNTLIDGEMVIDKVNGQNIPRYLAYDVIKFEGKDVDKEPFYPVRLQVIDIEIIKPRYAAMESGRINKASEPFSIRSKQFWHITQTGSLLGEKFAATLSHEPDGLIFQPSNEPYVAGACQDVLKWKPPNLNSVDFRLKIVKQEGEGIISCKVGELYVGQLDRPFDKMKYTKALKDLDGKIIECMYDGSKWKFMRIRTDKTFPNSYKTAKAVCNSIFNPVTKDMLLDYIERYRFNDDSDLMPPPNKKIRR</sequence>
<keyword evidence="2 12" id="KW-0507">mRNA processing</keyword>
<dbReference type="Pfam" id="PF03919">
    <property type="entry name" value="mRNA_cap_C"/>
    <property type="match status" value="1"/>
</dbReference>
<reference evidence="17" key="1">
    <citation type="submission" date="2025-08" db="UniProtKB">
        <authorList>
            <consortium name="RefSeq"/>
        </authorList>
    </citation>
    <scope>IDENTIFICATION</scope>
</reference>
<evidence type="ECO:0000256" key="7">
    <source>
        <dbReference type="ARBA" id="ARBA00022912"/>
    </source>
</evidence>
<dbReference type="InterPro" id="IPR001339">
    <property type="entry name" value="mRNA_cap_enzyme_adenylation"/>
</dbReference>
<dbReference type="Gene3D" id="3.90.190.10">
    <property type="entry name" value="Protein tyrosine phosphatase superfamily"/>
    <property type="match status" value="1"/>
</dbReference>
<keyword evidence="9 12" id="KW-0342">GTP-binding</keyword>
<dbReference type="GeneID" id="108565512"/>
<keyword evidence="4 12" id="KW-0548">Nucleotidyltransferase</keyword>
<keyword evidence="7" id="KW-0904">Protein phosphatase</keyword>
<feature type="domain" description="Tyrosine-protein phosphatase" evidence="14">
    <location>
        <begin position="34"/>
        <end position="188"/>
    </location>
</feature>
<evidence type="ECO:0000256" key="1">
    <source>
        <dbReference type="ARBA" id="ARBA00004123"/>
    </source>
</evidence>
<comment type="similarity">
    <text evidence="12">In the N-terminal section; belongs to the non-receptor class of the protein-tyrosine phosphatase family.</text>
</comment>
<dbReference type="EC" id="3.6.1.74" evidence="12"/>
<keyword evidence="3 12" id="KW-0808">Transferase</keyword>
<dbReference type="InterPro" id="IPR016130">
    <property type="entry name" value="Tyr_Pase_AS"/>
</dbReference>
<evidence type="ECO:0000313" key="16">
    <source>
        <dbReference type="Proteomes" id="UP000695000"/>
    </source>
</evidence>
<evidence type="ECO:0000256" key="5">
    <source>
        <dbReference type="ARBA" id="ARBA00022741"/>
    </source>
</evidence>
<dbReference type="Gene3D" id="2.40.50.140">
    <property type="entry name" value="Nucleic acid-binding proteins"/>
    <property type="match status" value="1"/>
</dbReference>
<dbReference type="InterPro" id="IPR000387">
    <property type="entry name" value="Tyr_Pase_dom"/>
</dbReference>
<evidence type="ECO:0000256" key="4">
    <source>
        <dbReference type="ARBA" id="ARBA00022695"/>
    </source>
</evidence>
<feature type="domain" description="Tyrosine specific protein phosphatases" evidence="15">
    <location>
        <begin position="109"/>
        <end position="176"/>
    </location>
</feature>
<dbReference type="SUPFAM" id="SSF50249">
    <property type="entry name" value="Nucleic acid-binding proteins"/>
    <property type="match status" value="1"/>
</dbReference>
<dbReference type="Gene3D" id="3.30.1490.430">
    <property type="match status" value="1"/>
</dbReference>
<evidence type="ECO:0000256" key="2">
    <source>
        <dbReference type="ARBA" id="ARBA00022664"/>
    </source>
</evidence>
<comment type="subcellular location">
    <subcellularLocation>
        <location evidence="1 12">Nucleus</location>
    </subcellularLocation>
</comment>
<evidence type="ECO:0000256" key="8">
    <source>
        <dbReference type="ARBA" id="ARBA00023042"/>
    </source>
</evidence>
<dbReference type="InterPro" id="IPR020422">
    <property type="entry name" value="TYR_PHOSPHATASE_DUAL_dom"/>
</dbReference>
<protein>
    <recommendedName>
        <fullName evidence="12">mRNA-capping enzyme</fullName>
    </recommendedName>
    <domain>
        <recommendedName>
            <fullName evidence="12">mRNA 5'-triphosphate monophosphatase</fullName>
            <ecNumber evidence="12">3.6.1.74</ecNumber>
        </recommendedName>
        <alternativeName>
            <fullName evidence="12">mRNA 5'-phosphatase</fullName>
        </alternativeName>
    </domain>
    <domain>
        <recommendedName>
            <fullName evidence="12">mRNA guanylyltransferase</fullName>
            <ecNumber evidence="12">2.7.7.50</ecNumber>
        </recommendedName>
        <alternativeName>
            <fullName evidence="12">GTP--RNA guanylyltransferase</fullName>
            <shortName evidence="12">GTase</shortName>
        </alternativeName>
    </domain>
</protein>
<dbReference type="Gene3D" id="3.30.470.30">
    <property type="entry name" value="DNA ligase/mRNA capping enzyme"/>
    <property type="match status" value="1"/>
</dbReference>
<dbReference type="InterPro" id="IPR000340">
    <property type="entry name" value="Dual-sp_phosphatase_cat-dom"/>
</dbReference>
<dbReference type="InterPro" id="IPR051029">
    <property type="entry name" value="mRNA_Capping_Enz/RNA_Phosphat"/>
</dbReference>
<keyword evidence="8 12" id="KW-0506">mRNA capping</keyword>
<evidence type="ECO:0000256" key="3">
    <source>
        <dbReference type="ARBA" id="ARBA00022679"/>
    </source>
</evidence>
<evidence type="ECO:0000259" key="14">
    <source>
        <dbReference type="PROSITE" id="PS50054"/>
    </source>
</evidence>
<comment type="function">
    <text evidence="12">Bifunctional mRNA-capping enzyme exhibiting RNA 5'-triphosphate monophosphatase activity in the N-terminal part and mRNA guanylyltransferase activity in the C-terminal part. Catalyzes the first two steps of cap formation: by removing the gamma-phosphate from the 5'-triphosphate end of nascent mRNA to yield a diphosphate end, and by transferring the GMP moiety of GTP to the 5'-diphosphate terminus of RNA via a covalent enzyme-GMP reaction intermediate.</text>
</comment>
<organism evidence="16 17">
    <name type="scientific">Nicrophorus vespilloides</name>
    <name type="common">Boreal carrion beetle</name>
    <dbReference type="NCBI Taxonomy" id="110193"/>
    <lineage>
        <taxon>Eukaryota</taxon>
        <taxon>Metazoa</taxon>
        <taxon>Ecdysozoa</taxon>
        <taxon>Arthropoda</taxon>
        <taxon>Hexapoda</taxon>
        <taxon>Insecta</taxon>
        <taxon>Pterygota</taxon>
        <taxon>Neoptera</taxon>
        <taxon>Endopterygota</taxon>
        <taxon>Coleoptera</taxon>
        <taxon>Polyphaga</taxon>
        <taxon>Staphyliniformia</taxon>
        <taxon>Silphidae</taxon>
        <taxon>Nicrophorinae</taxon>
        <taxon>Nicrophorus</taxon>
    </lineage>
</organism>
<dbReference type="SUPFAM" id="SSF56091">
    <property type="entry name" value="DNA ligase/mRNA capping enzyme, catalytic domain"/>
    <property type="match status" value="1"/>
</dbReference>
<dbReference type="PROSITE" id="PS50054">
    <property type="entry name" value="TYR_PHOSPHATASE_DUAL"/>
    <property type="match status" value="1"/>
</dbReference>
<dbReference type="CDD" id="cd17664">
    <property type="entry name" value="Mce1_N"/>
    <property type="match status" value="1"/>
</dbReference>
<keyword evidence="16" id="KW-1185">Reference proteome</keyword>
<evidence type="ECO:0000313" key="17">
    <source>
        <dbReference type="RefSeq" id="XP_017780508.1"/>
    </source>
</evidence>
<dbReference type="Pfam" id="PF01331">
    <property type="entry name" value="mRNA_cap_enzyme"/>
    <property type="match status" value="1"/>
</dbReference>
<dbReference type="Pfam" id="PF00782">
    <property type="entry name" value="DSPc"/>
    <property type="match status" value="1"/>
</dbReference>
<name>A0ABM1N108_NICVS</name>
<feature type="region of interest" description="Disordered" evidence="13">
    <location>
        <begin position="209"/>
        <end position="236"/>
    </location>
</feature>
<dbReference type="PROSITE" id="PS00383">
    <property type="entry name" value="TYR_PHOSPHATASE_1"/>
    <property type="match status" value="1"/>
</dbReference>
<evidence type="ECO:0000256" key="13">
    <source>
        <dbReference type="SAM" id="MobiDB-lite"/>
    </source>
</evidence>
<comment type="similarity">
    <text evidence="12">In the C-terminal section; belongs to the eukaryotic GTase family.</text>
</comment>
<accession>A0ABM1N108</accession>
<dbReference type="EC" id="2.7.7.50" evidence="12"/>
<feature type="compositionally biased region" description="Low complexity" evidence="13">
    <location>
        <begin position="210"/>
        <end position="225"/>
    </location>
</feature>